<reference evidence="1" key="1">
    <citation type="submission" date="2014-11" db="EMBL/GenBank/DDBJ databases">
        <authorList>
            <person name="Amaro Gonzalez C."/>
        </authorList>
    </citation>
    <scope>NUCLEOTIDE SEQUENCE</scope>
</reference>
<evidence type="ECO:0000313" key="1">
    <source>
        <dbReference type="EMBL" id="JAH57780.1"/>
    </source>
</evidence>
<organism evidence="1">
    <name type="scientific">Anguilla anguilla</name>
    <name type="common">European freshwater eel</name>
    <name type="synonym">Muraena anguilla</name>
    <dbReference type="NCBI Taxonomy" id="7936"/>
    <lineage>
        <taxon>Eukaryota</taxon>
        <taxon>Metazoa</taxon>
        <taxon>Chordata</taxon>
        <taxon>Craniata</taxon>
        <taxon>Vertebrata</taxon>
        <taxon>Euteleostomi</taxon>
        <taxon>Actinopterygii</taxon>
        <taxon>Neopterygii</taxon>
        <taxon>Teleostei</taxon>
        <taxon>Anguilliformes</taxon>
        <taxon>Anguillidae</taxon>
        <taxon>Anguilla</taxon>
    </lineage>
</organism>
<reference evidence="1" key="2">
    <citation type="journal article" date="2015" name="Fish Shellfish Immunol.">
        <title>Early steps in the European eel (Anguilla anguilla)-Vibrio vulnificus interaction in the gills: Role of the RtxA13 toxin.</title>
        <authorList>
            <person name="Callol A."/>
            <person name="Pajuelo D."/>
            <person name="Ebbesson L."/>
            <person name="Teles M."/>
            <person name="MacKenzie S."/>
            <person name="Amaro C."/>
        </authorList>
    </citation>
    <scope>NUCLEOTIDE SEQUENCE</scope>
</reference>
<sequence length="54" mass="6658">MFTWSFSHHMPFYLRFPVFSVSFSKTLSNKQLLFSYYWLHEIIHLNMHFTVVTL</sequence>
<proteinExistence type="predicted"/>
<accession>A0A0E9TXY5</accession>
<dbReference type="AlphaFoldDB" id="A0A0E9TXY5"/>
<protein>
    <submittedName>
        <fullName evidence="1">Uncharacterized protein</fullName>
    </submittedName>
</protein>
<name>A0A0E9TXY5_ANGAN</name>
<dbReference type="EMBL" id="GBXM01050797">
    <property type="protein sequence ID" value="JAH57780.1"/>
    <property type="molecule type" value="Transcribed_RNA"/>
</dbReference>